<accession>W7XV98</accession>
<dbReference type="RefSeq" id="WP_027471286.1">
    <property type="nucleotide sequence ID" value="NZ_BAMD01000004.1"/>
</dbReference>
<organism evidence="1 2">
    <name type="scientific">Saccharicrinis fermentans DSM 9555 = JCM 21142</name>
    <dbReference type="NCBI Taxonomy" id="869213"/>
    <lineage>
        <taxon>Bacteria</taxon>
        <taxon>Pseudomonadati</taxon>
        <taxon>Bacteroidota</taxon>
        <taxon>Bacteroidia</taxon>
        <taxon>Marinilabiliales</taxon>
        <taxon>Marinilabiliaceae</taxon>
        <taxon>Saccharicrinis</taxon>
    </lineage>
</organism>
<keyword evidence="1" id="KW-0378">Hydrolase</keyword>
<dbReference type="Gene3D" id="2.70.98.70">
    <property type="match status" value="1"/>
</dbReference>
<dbReference type="PANTHER" id="PTHR38045:SF1">
    <property type="entry name" value="HEPARINASE II_III-LIKE PROTEIN"/>
    <property type="match status" value="1"/>
</dbReference>
<keyword evidence="2" id="KW-1185">Reference proteome</keyword>
<gene>
    <name evidence="1" type="ORF">JCM21142_1640</name>
</gene>
<comment type="caution">
    <text evidence="1">The sequence shown here is derived from an EMBL/GenBank/DDBJ whole genome shotgun (WGS) entry which is preliminary data.</text>
</comment>
<reference evidence="1 2" key="1">
    <citation type="journal article" date="2014" name="Genome Announc.">
        <title>Draft Genome Sequence of Cytophaga fermentans JCM 21142T, a Facultative Anaerobe Isolated from Marine Mud.</title>
        <authorList>
            <person name="Starns D."/>
            <person name="Oshima K."/>
            <person name="Suda W."/>
            <person name="Iino T."/>
            <person name="Yuki M."/>
            <person name="Inoue J."/>
            <person name="Kitamura K."/>
            <person name="Iida T."/>
            <person name="Darby A."/>
            <person name="Hattori M."/>
            <person name="Ohkuma M."/>
        </authorList>
    </citation>
    <scope>NUCLEOTIDE SEQUENCE [LARGE SCALE GENOMIC DNA]</scope>
    <source>
        <strain evidence="1 2">JCM 21142</strain>
    </source>
</reference>
<dbReference type="eggNOG" id="COG4225">
    <property type="taxonomic scope" value="Bacteria"/>
</dbReference>
<dbReference type="AlphaFoldDB" id="W7XV98"/>
<dbReference type="Gene3D" id="1.50.10.100">
    <property type="entry name" value="Chondroitin AC/alginate lyase"/>
    <property type="match status" value="1"/>
</dbReference>
<dbReference type="GO" id="GO:0016787">
    <property type="term" value="F:hydrolase activity"/>
    <property type="evidence" value="ECO:0007669"/>
    <property type="project" value="UniProtKB-KW"/>
</dbReference>
<dbReference type="InterPro" id="IPR008929">
    <property type="entry name" value="Chondroitin_lyas"/>
</dbReference>
<dbReference type="PANTHER" id="PTHR38045">
    <property type="entry name" value="CHROMOSOME 1, WHOLE GENOME SHOTGUN SEQUENCE"/>
    <property type="match status" value="1"/>
</dbReference>
<protein>
    <submittedName>
        <fullName evidence="1">Unsaturated glucuronyl hydrolase</fullName>
    </submittedName>
</protein>
<dbReference type="EMBL" id="BAMD01000004">
    <property type="protein sequence ID" value="GAF02015.1"/>
    <property type="molecule type" value="Genomic_DNA"/>
</dbReference>
<name>W7XV98_9BACT</name>
<dbReference type="SUPFAM" id="SSF48230">
    <property type="entry name" value="Chondroitin AC/alginate lyase"/>
    <property type="match status" value="1"/>
</dbReference>
<sequence length="649" mass="72788">MKCIQVDKLGMLFLVFLVSGVMSYSAPKEKQEVLDIDAYLKAADPQLIYPTALQIEMLKKVVPQEAFQPAPPISDRKHWDRVADGEEGKEYLKEALAQLDKAPEVPITDEIYRRANKEGNRGIYKPRYYRTMDRLERYILGECIENKGRFLPQIVVYVDSIVAMKSWMHPNHDDRENSVLEGKRVAIDLGARKFGLVLAMANSLLEDKLPAALKAKIDEQLQWRIMDSYLRSCKGEDTKSNTWIRSTSNWNSVCTSGTIFTTIVASKSYDERIAAIGCALNSMVYYLSGFGADGYCSEGTGYWNYGFGHYLYLAEILDDYTNGKVDLISFNDPQKLNNVANFPERFQIHEGMYSPFADGVTRIKPGSDNFAYVMAAKHYGAKKPLTFVPDESVQSLIVWKDGDDYTAPYTKTVLPAYTYFDDMGIVISRGSQRIPFSISMKAGHNAENHNHMDVGSYVVVLGDDYISGDIGAPSYIAGAFSDHNPARSSWGHPVPRINNTLQSKGKEHKGIITKTRFQKNKDMVTMDIKAAYEIPELKILNRTMINDRNGNGTITVSDEFKTSSPVIFGTAVMVNVDYKVVDEKTIVITSENQKVKAEVSSNGAAFKITDEVVPVKHLRSGKKSYRIGIDFVEPLTSGSITVRYTPIEE</sequence>
<evidence type="ECO:0000313" key="1">
    <source>
        <dbReference type="EMBL" id="GAF02015.1"/>
    </source>
</evidence>
<dbReference type="Proteomes" id="UP000019402">
    <property type="component" value="Unassembled WGS sequence"/>
</dbReference>
<evidence type="ECO:0000313" key="2">
    <source>
        <dbReference type="Proteomes" id="UP000019402"/>
    </source>
</evidence>
<dbReference type="STRING" id="869213.GCA_000517085_01473"/>
<proteinExistence type="predicted"/>